<protein>
    <submittedName>
        <fullName evidence="8">Uncharacterized protein</fullName>
    </submittedName>
</protein>
<accession>A0AAV8WR30</accession>
<organism evidence="8 9">
    <name type="scientific">Rhamnusium bicolor</name>
    <dbReference type="NCBI Taxonomy" id="1586634"/>
    <lineage>
        <taxon>Eukaryota</taxon>
        <taxon>Metazoa</taxon>
        <taxon>Ecdysozoa</taxon>
        <taxon>Arthropoda</taxon>
        <taxon>Hexapoda</taxon>
        <taxon>Insecta</taxon>
        <taxon>Pterygota</taxon>
        <taxon>Neoptera</taxon>
        <taxon>Endopterygota</taxon>
        <taxon>Coleoptera</taxon>
        <taxon>Polyphaga</taxon>
        <taxon>Cucujiformia</taxon>
        <taxon>Chrysomeloidea</taxon>
        <taxon>Cerambycidae</taxon>
        <taxon>Lepturinae</taxon>
        <taxon>Rhagiini</taxon>
        <taxon>Rhamnusium</taxon>
    </lineage>
</organism>
<keyword evidence="6" id="KW-0496">Mitochondrion</keyword>
<comment type="caution">
    <text evidence="8">The sequence shown here is derived from an EMBL/GenBank/DDBJ whole genome shotgun (WGS) entry which is preliminary data.</text>
</comment>
<dbReference type="GO" id="GO:0005763">
    <property type="term" value="C:mitochondrial small ribosomal subunit"/>
    <property type="evidence" value="ECO:0007669"/>
    <property type="project" value="TreeGrafter"/>
</dbReference>
<evidence type="ECO:0000256" key="5">
    <source>
        <dbReference type="ARBA" id="ARBA00023014"/>
    </source>
</evidence>
<dbReference type="GO" id="GO:0046872">
    <property type="term" value="F:metal ion binding"/>
    <property type="evidence" value="ECO:0007669"/>
    <property type="project" value="UniProtKB-KW"/>
</dbReference>
<evidence type="ECO:0000313" key="9">
    <source>
        <dbReference type="Proteomes" id="UP001162156"/>
    </source>
</evidence>
<evidence type="ECO:0000256" key="1">
    <source>
        <dbReference type="ARBA" id="ARBA00004173"/>
    </source>
</evidence>
<dbReference type="InterPro" id="IPR052571">
    <property type="entry name" value="Mt_RNA_Methyltransferase"/>
</dbReference>
<dbReference type="PANTHER" id="PTHR13184">
    <property type="entry name" value="37S RIBOSOMAL PROTEIN S22"/>
    <property type="match status" value="1"/>
</dbReference>
<dbReference type="GO" id="GO:0008168">
    <property type="term" value="F:methyltransferase activity"/>
    <property type="evidence" value="ECO:0007669"/>
    <property type="project" value="InterPro"/>
</dbReference>
<reference evidence="8" key="1">
    <citation type="journal article" date="2023" name="Insect Mol. Biol.">
        <title>Genome sequencing provides insights into the evolution of gene families encoding plant cell wall-degrading enzymes in longhorned beetles.</title>
        <authorList>
            <person name="Shin N.R."/>
            <person name="Okamura Y."/>
            <person name="Kirsch R."/>
            <person name="Pauchet Y."/>
        </authorList>
    </citation>
    <scope>NUCLEOTIDE SEQUENCE</scope>
    <source>
        <strain evidence="8">RBIC_L_NR</strain>
    </source>
</reference>
<name>A0AAV8WR30_9CUCU</name>
<dbReference type="Proteomes" id="UP001162156">
    <property type="component" value="Unassembled WGS sequence"/>
</dbReference>
<dbReference type="InterPro" id="IPR015324">
    <property type="entry name" value="Ribosomal_Rsm22-like"/>
</dbReference>
<comment type="subcellular location">
    <subcellularLocation>
        <location evidence="1">Mitochondrion</location>
    </subcellularLocation>
</comment>
<evidence type="ECO:0000313" key="8">
    <source>
        <dbReference type="EMBL" id="KAJ8929169.1"/>
    </source>
</evidence>
<evidence type="ECO:0000256" key="3">
    <source>
        <dbReference type="ARBA" id="ARBA00022946"/>
    </source>
</evidence>
<keyword evidence="2" id="KW-0479">Metal-binding</keyword>
<keyword evidence="9" id="KW-1185">Reference proteome</keyword>
<evidence type="ECO:0000256" key="2">
    <source>
        <dbReference type="ARBA" id="ARBA00022723"/>
    </source>
</evidence>
<evidence type="ECO:0000256" key="7">
    <source>
        <dbReference type="ARBA" id="ARBA00045681"/>
    </source>
</evidence>
<gene>
    <name evidence="8" type="ORF">NQ314_018164</name>
</gene>
<dbReference type="Pfam" id="PF09243">
    <property type="entry name" value="Rsm22"/>
    <property type="match status" value="1"/>
</dbReference>
<keyword evidence="5" id="KW-0411">Iron-sulfur</keyword>
<dbReference type="GO" id="GO:0003735">
    <property type="term" value="F:structural constituent of ribosome"/>
    <property type="evidence" value="ECO:0007669"/>
    <property type="project" value="TreeGrafter"/>
</dbReference>
<dbReference type="AlphaFoldDB" id="A0AAV8WR30"/>
<proteinExistence type="predicted"/>
<evidence type="ECO:0000256" key="6">
    <source>
        <dbReference type="ARBA" id="ARBA00023128"/>
    </source>
</evidence>
<keyword evidence="4" id="KW-0408">Iron</keyword>
<dbReference type="GO" id="GO:0006412">
    <property type="term" value="P:translation"/>
    <property type="evidence" value="ECO:0007669"/>
    <property type="project" value="InterPro"/>
</dbReference>
<dbReference type="GO" id="GO:0051536">
    <property type="term" value="F:iron-sulfur cluster binding"/>
    <property type="evidence" value="ECO:0007669"/>
    <property type="project" value="UniProtKB-KW"/>
</dbReference>
<comment type="function">
    <text evidence="7">Mitochondrial ribosome (mitoribosome) assembly factor. Binds at the interface of the head and body domains of the mitochondrial small ribosomal subunit (mt-SSU), occluding the mRNA channel and preventing compaction of the head domain towards the body. Probable inactive methyltransferase: retains the characteristic folding and ability to bind S-adenosyl-L-methionine, but it probably lost its methyltransferase activity.</text>
</comment>
<dbReference type="EMBL" id="JANEYF010005100">
    <property type="protein sequence ID" value="KAJ8929169.1"/>
    <property type="molecule type" value="Genomic_DNA"/>
</dbReference>
<sequence length="202" mass="23285">MISFKISHLLILLRKYSVKTKPVVIADENVLTSINNNSFKPKKHPGIMTPKIVLIPDTFVKAVENVIEDYPVKALIVKSATLARHLKGRIPPMEREEIKETTQKVQEQVLNKCKHIVVKNEDEEKRFKQMVENKVANILRVKIYNWEPIKYDSYNSILYLLARSPAEYAVLVKLFGEIFSRDPEFQPRSLFDFGSGIGTATW</sequence>
<evidence type="ECO:0000256" key="4">
    <source>
        <dbReference type="ARBA" id="ARBA00023004"/>
    </source>
</evidence>
<keyword evidence="3" id="KW-0809">Transit peptide</keyword>
<dbReference type="PANTHER" id="PTHR13184:SF5">
    <property type="entry name" value="METHYLTRANSFERASE-LIKE PROTEIN 17, MITOCHONDRIAL"/>
    <property type="match status" value="1"/>
</dbReference>